<feature type="compositionally biased region" description="Acidic residues" evidence="1">
    <location>
        <begin position="45"/>
        <end position="55"/>
    </location>
</feature>
<dbReference type="OMA" id="WHVTERT"/>
<reference evidence="3" key="1">
    <citation type="submission" date="2022-08" db="UniProtKB">
        <authorList>
            <consortium name="EnsemblMetazoa"/>
        </authorList>
    </citation>
    <scope>IDENTIFICATION</scope>
    <source>
        <strain evidence="3">05x7-T-G4-1.051#20</strain>
    </source>
</reference>
<evidence type="ECO:0000256" key="1">
    <source>
        <dbReference type="SAM" id="MobiDB-lite"/>
    </source>
</evidence>
<proteinExistence type="predicted"/>
<sequence>MGCGGSKQDVAAVQQPQPIENNIKPVSEPPKPVSNGTTPNQEVKDEQEEEEEETGSDCLYISTDPGEETLEVDDSLEEYNHIKPSEEAQENHIKKATNVKFFEDWFPEYFQDTDADSESRPRTVNHIDIKVHGSDKQLTIADIDKRARETPQDKASSFKALRNYLLKDLEKQTDKDRLAVRAILVWLSIQEEGNFGSKAANKDSPEGFLSLLAKKQTMFSTFFTVLCREFGLTCVQIKGLSKAGDYQPGDAITKENSSDNWTAVYFENSWNIVHPYWVCRGLFGHRPAGWIKLEAGGKTIGKSEKGAAGVLRNAFKEYYIFPNPKEFIHTCYPIDSKWQLTKNTISLKRFEKMPYLLPTFFGMGLKLISDETCLLNTIKGECMIEMQAPLKNANQIGLWYELYLKEGTGKTDDEKRMLQKENIPKLVAMIRCGDLWQFKLSLPIEGTFKICCYGGPYKSSLARIAEFRVDCKERKKDCRILPFDPGRVGFGPGPAAASAGFFLPSHAGGLVPVNAKSTIEISFTVEKIVIERTTIRATLYTTNKDQTVLQENVSVRTSVETSTVYFDAEVPDEGEYALSINTVRQSQTTQTTQTSTAVSNGKSQQHAHVREETSNVCNYLLSTFAKSKEKLNQKLARSELQSSLESAPKHGEGLAKGIKNIENGIKKCLKQKIMSSDNQIVVAKSKLEHLRIKNEVRNAKLRRNLYVTMGTIHKIKNSSLSRICDKEIQELEEFKMELEQLQKFPQEPPSLHWAIGELANSHTLWDEINNTVKAFLTLLGEPPESLKTWNDMLNVLRPPADMPPMLSLTARIKEMETSGAPKEGVDLENVTKCLKTYSIDQVRNINVGAAVMYEWVLKNSGQKTEK</sequence>
<dbReference type="InterPro" id="IPR056564">
    <property type="entry name" value="Ig-like_KY"/>
</dbReference>
<dbReference type="InterPro" id="IPR053041">
    <property type="entry name" value="Transglut-like_Superfamily_Mod"/>
</dbReference>
<dbReference type="EnsemblMetazoa" id="G11556.2">
    <property type="protein sequence ID" value="G11556.2:cds"/>
    <property type="gene ID" value="G11556"/>
</dbReference>
<dbReference type="Proteomes" id="UP000005408">
    <property type="component" value="Unassembled WGS sequence"/>
</dbReference>
<dbReference type="EnsemblMetazoa" id="G11556.1">
    <property type="protein sequence ID" value="G11556.1:cds"/>
    <property type="gene ID" value="G11556"/>
</dbReference>
<feature type="region of interest" description="Disordered" evidence="1">
    <location>
        <begin position="587"/>
        <end position="607"/>
    </location>
</feature>
<protein>
    <recommendedName>
        <fullName evidence="2">KY-like immunoglobulin-like domain-containing protein</fullName>
    </recommendedName>
</protein>
<feature type="region of interest" description="Disordered" evidence="1">
    <location>
        <begin position="1"/>
        <end position="68"/>
    </location>
</feature>
<name>A0A8W8HXR1_MAGGI</name>
<feature type="compositionally biased region" description="Polar residues" evidence="1">
    <location>
        <begin position="597"/>
        <end position="606"/>
    </location>
</feature>
<dbReference type="Pfam" id="PF23265">
    <property type="entry name" value="Ig-like_KY"/>
    <property type="match status" value="1"/>
</dbReference>
<dbReference type="PANTHER" id="PTHR47020:SF1">
    <property type="entry name" value="HILLARIN"/>
    <property type="match status" value="1"/>
</dbReference>
<evidence type="ECO:0000313" key="4">
    <source>
        <dbReference type="Proteomes" id="UP000005408"/>
    </source>
</evidence>
<dbReference type="EnsemblMetazoa" id="G11556.4">
    <property type="protein sequence ID" value="G11556.4:cds"/>
    <property type="gene ID" value="G11556"/>
</dbReference>
<dbReference type="EnsemblMetazoa" id="G11556.5">
    <property type="protein sequence ID" value="G11556.5:cds"/>
    <property type="gene ID" value="G11556"/>
</dbReference>
<organism evidence="3 4">
    <name type="scientific">Magallana gigas</name>
    <name type="common">Pacific oyster</name>
    <name type="synonym">Crassostrea gigas</name>
    <dbReference type="NCBI Taxonomy" id="29159"/>
    <lineage>
        <taxon>Eukaryota</taxon>
        <taxon>Metazoa</taxon>
        <taxon>Spiralia</taxon>
        <taxon>Lophotrochozoa</taxon>
        <taxon>Mollusca</taxon>
        <taxon>Bivalvia</taxon>
        <taxon>Autobranchia</taxon>
        <taxon>Pteriomorphia</taxon>
        <taxon>Ostreida</taxon>
        <taxon>Ostreoidea</taxon>
        <taxon>Ostreidae</taxon>
        <taxon>Magallana</taxon>
    </lineage>
</organism>
<evidence type="ECO:0000259" key="2">
    <source>
        <dbReference type="Pfam" id="PF23265"/>
    </source>
</evidence>
<dbReference type="PANTHER" id="PTHR47020">
    <property type="entry name" value="HILLARIN"/>
    <property type="match status" value="1"/>
</dbReference>
<dbReference type="EnsemblMetazoa" id="G11556.3">
    <property type="protein sequence ID" value="G11556.3:cds"/>
    <property type="gene ID" value="G11556"/>
</dbReference>
<feature type="domain" description="KY-like immunoglobulin-like" evidence="2">
    <location>
        <begin position="347"/>
        <end position="482"/>
    </location>
</feature>
<evidence type="ECO:0000313" key="3">
    <source>
        <dbReference type="EnsemblMetazoa" id="G11556.2:cds"/>
    </source>
</evidence>
<dbReference type="OrthoDB" id="6159882at2759"/>
<accession>A0A8W8HXR1</accession>
<dbReference type="AlphaFoldDB" id="A0A8W8HXR1"/>
<feature type="compositionally biased region" description="Low complexity" evidence="1">
    <location>
        <begin position="587"/>
        <end position="596"/>
    </location>
</feature>
<keyword evidence="4" id="KW-1185">Reference proteome</keyword>